<comment type="similarity">
    <text evidence="2 8">Belongs to the acetyltransferase family. EctA subfamily.</text>
</comment>
<evidence type="ECO:0000259" key="9">
    <source>
        <dbReference type="PROSITE" id="PS51186"/>
    </source>
</evidence>
<evidence type="ECO:0000256" key="6">
    <source>
        <dbReference type="ARBA" id="ARBA00023315"/>
    </source>
</evidence>
<comment type="catalytic activity">
    <reaction evidence="7 8">
        <text>L-2,4-diaminobutanoate + acetyl-CoA = (2S)-4-acetamido-2-aminobutanoate + CoA + H(+)</text>
        <dbReference type="Rhea" id="RHEA:16901"/>
        <dbReference type="ChEBI" id="CHEBI:15378"/>
        <dbReference type="ChEBI" id="CHEBI:57287"/>
        <dbReference type="ChEBI" id="CHEBI:57288"/>
        <dbReference type="ChEBI" id="CHEBI:58761"/>
        <dbReference type="ChEBI" id="CHEBI:58929"/>
        <dbReference type="EC" id="2.3.1.178"/>
    </reaction>
</comment>
<evidence type="ECO:0000256" key="4">
    <source>
        <dbReference type="ARBA" id="ARBA00017935"/>
    </source>
</evidence>
<dbReference type="Gene3D" id="3.40.630.30">
    <property type="match status" value="1"/>
</dbReference>
<feature type="domain" description="N-acetyltransferase" evidence="9">
    <location>
        <begin position="6"/>
        <end position="157"/>
    </location>
</feature>
<dbReference type="EMBL" id="QETA01000003">
    <property type="protein sequence ID" value="PWF23148.1"/>
    <property type="molecule type" value="Genomic_DNA"/>
</dbReference>
<evidence type="ECO:0000256" key="2">
    <source>
        <dbReference type="ARBA" id="ARBA00010712"/>
    </source>
</evidence>
<dbReference type="CDD" id="cd04301">
    <property type="entry name" value="NAT_SF"/>
    <property type="match status" value="1"/>
</dbReference>
<evidence type="ECO:0000313" key="10">
    <source>
        <dbReference type="EMBL" id="PWF23148.1"/>
    </source>
</evidence>
<keyword evidence="5 8" id="KW-0808">Transferase</keyword>
<dbReference type="NCBIfam" id="TIGR02406">
    <property type="entry name" value="ectoine_EctA"/>
    <property type="match status" value="1"/>
</dbReference>
<dbReference type="EC" id="2.3.1.178" evidence="3 8"/>
<reference evidence="11" key="1">
    <citation type="submission" date="2018-05" db="EMBL/GenBank/DDBJ databases">
        <authorList>
            <person name="Li Y."/>
        </authorList>
    </citation>
    <scope>NUCLEOTIDE SEQUENCE [LARGE SCALE GENOMIC DNA]</scope>
    <source>
        <strain evidence="11">3d-2-2</strain>
    </source>
</reference>
<comment type="caution">
    <text evidence="10">The sequence shown here is derived from an EMBL/GenBank/DDBJ whole genome shotgun (WGS) entry which is preliminary data.</text>
</comment>
<name>A0A2V1K3Y5_9BURK</name>
<comment type="pathway">
    <text evidence="1 8">Amine and polyamine biosynthesis; ectoine biosynthesis; L-ectoine from L-aspartate 4-semialdehyde: step 2/3.</text>
</comment>
<dbReference type="GO" id="GO:0033816">
    <property type="term" value="F:diaminobutyrate acetyltransferase activity"/>
    <property type="evidence" value="ECO:0007669"/>
    <property type="project" value="UniProtKB-EC"/>
</dbReference>
<protein>
    <recommendedName>
        <fullName evidence="4 8">L-2,4-diaminobutyric acid acetyltransferase</fullName>
        <shortName evidence="8">DABA acetyltransferase</shortName>
        <ecNumber evidence="3 8">2.3.1.178</ecNumber>
    </recommendedName>
</protein>
<dbReference type="InterPro" id="IPR016181">
    <property type="entry name" value="Acyl_CoA_acyltransferase"/>
</dbReference>
<dbReference type="UniPathway" id="UPA00067">
    <property type="reaction ID" value="UER00122"/>
</dbReference>
<evidence type="ECO:0000256" key="8">
    <source>
        <dbReference type="RuleBase" id="RU365045"/>
    </source>
</evidence>
<organism evidence="10 11">
    <name type="scientific">Corticimicrobacter populi</name>
    <dbReference type="NCBI Taxonomy" id="2175229"/>
    <lineage>
        <taxon>Bacteria</taxon>
        <taxon>Pseudomonadati</taxon>
        <taxon>Pseudomonadota</taxon>
        <taxon>Betaproteobacteria</taxon>
        <taxon>Burkholderiales</taxon>
        <taxon>Alcaligenaceae</taxon>
        <taxon>Corticimicrobacter</taxon>
    </lineage>
</organism>
<dbReference type="Pfam" id="PF00583">
    <property type="entry name" value="Acetyltransf_1"/>
    <property type="match status" value="1"/>
</dbReference>
<gene>
    <name evidence="8 10" type="primary">ectA</name>
    <name evidence="10" type="ORF">DD235_09145</name>
</gene>
<dbReference type="GO" id="GO:0019491">
    <property type="term" value="P:ectoine biosynthetic process"/>
    <property type="evidence" value="ECO:0007669"/>
    <property type="project" value="UniProtKB-UniPathway"/>
</dbReference>
<keyword evidence="6 8" id="KW-0012">Acyltransferase</keyword>
<evidence type="ECO:0000313" key="11">
    <source>
        <dbReference type="Proteomes" id="UP000245212"/>
    </source>
</evidence>
<dbReference type="AlphaFoldDB" id="A0A2V1K3Y5"/>
<evidence type="ECO:0000256" key="7">
    <source>
        <dbReference type="ARBA" id="ARBA00048924"/>
    </source>
</evidence>
<dbReference type="PROSITE" id="PS51186">
    <property type="entry name" value="GNAT"/>
    <property type="match status" value="1"/>
</dbReference>
<comment type="function">
    <text evidence="8">Catalyzes the acetylation of L-2,4-diaminobutyrate (DABA) to gamma-N-acetyl-alpha,gamma-diaminobutyric acid (ADABA) with acetyl coenzyme A.</text>
</comment>
<dbReference type="Proteomes" id="UP000245212">
    <property type="component" value="Unassembled WGS sequence"/>
</dbReference>
<evidence type="ECO:0000256" key="3">
    <source>
        <dbReference type="ARBA" id="ARBA00012355"/>
    </source>
</evidence>
<evidence type="ECO:0000256" key="5">
    <source>
        <dbReference type="ARBA" id="ARBA00022679"/>
    </source>
</evidence>
<dbReference type="InterPro" id="IPR000182">
    <property type="entry name" value="GNAT_dom"/>
</dbReference>
<dbReference type="RefSeq" id="WP_109061762.1">
    <property type="nucleotide sequence ID" value="NZ_QETA01000003.1"/>
</dbReference>
<proteinExistence type="inferred from homology"/>
<sequence>MTGDGPILRSPRRADGAAIHRLVADCPPLDLNSTYAYLLLCEHFAATCVVAEDAQGLAGFISAYLPPDRPDTLFIWQVAVHERTRGTGLGGQMLLHLLARPGLRVQALETTVSPDNRASRRMFEKLAAAQGAALTEQVLFRAADFGGDFHEEECLLRIGPF</sequence>
<accession>A0A2V1K3Y5</accession>
<evidence type="ECO:0000256" key="1">
    <source>
        <dbReference type="ARBA" id="ARBA00004978"/>
    </source>
</evidence>
<dbReference type="InterPro" id="IPR012772">
    <property type="entry name" value="Ectoine_EctA"/>
</dbReference>
<keyword evidence="11" id="KW-1185">Reference proteome</keyword>
<dbReference type="SUPFAM" id="SSF55729">
    <property type="entry name" value="Acyl-CoA N-acyltransferases (Nat)"/>
    <property type="match status" value="1"/>
</dbReference>